<dbReference type="Pfam" id="PF18186">
    <property type="entry name" value="SLATT_4"/>
    <property type="match status" value="1"/>
</dbReference>
<keyword evidence="1" id="KW-1133">Transmembrane helix</keyword>
<comment type="caution">
    <text evidence="3">The sequence shown here is derived from an EMBL/GenBank/DDBJ whole genome shotgun (WGS) entry which is preliminary data.</text>
</comment>
<dbReference type="EMBL" id="BONH01000094">
    <property type="protein sequence ID" value="GIG03286.1"/>
    <property type="molecule type" value="Genomic_DNA"/>
</dbReference>
<dbReference type="Proteomes" id="UP000659904">
    <property type="component" value="Unassembled WGS sequence"/>
</dbReference>
<accession>A0A8J3P438</accession>
<dbReference type="InterPro" id="IPR040811">
    <property type="entry name" value="SLATT_4"/>
</dbReference>
<evidence type="ECO:0000313" key="4">
    <source>
        <dbReference type="Proteomes" id="UP000659904"/>
    </source>
</evidence>
<evidence type="ECO:0000259" key="2">
    <source>
        <dbReference type="Pfam" id="PF18186"/>
    </source>
</evidence>
<evidence type="ECO:0000256" key="1">
    <source>
        <dbReference type="SAM" id="Phobius"/>
    </source>
</evidence>
<feature type="transmembrane region" description="Helical" evidence="1">
    <location>
        <begin position="71"/>
        <end position="90"/>
    </location>
</feature>
<evidence type="ECO:0000313" key="3">
    <source>
        <dbReference type="EMBL" id="GIG03286.1"/>
    </source>
</evidence>
<name>A0A8J3P438_9ACTN</name>
<protein>
    <recommendedName>
        <fullName evidence="2">SMODS and SLOG-associating 2TM effector domain-containing protein</fullName>
    </recommendedName>
</protein>
<feature type="domain" description="SMODS and SLOG-associating 2TM effector" evidence="2">
    <location>
        <begin position="18"/>
        <end position="163"/>
    </location>
</feature>
<keyword evidence="1" id="KW-0812">Transmembrane</keyword>
<dbReference type="AlphaFoldDB" id="A0A8J3P438"/>
<gene>
    <name evidence="3" type="ORF">Cci01nite_83790</name>
</gene>
<dbReference type="RefSeq" id="WP_120318295.1">
    <property type="nucleotide sequence ID" value="NZ_BONH01000094.1"/>
</dbReference>
<organism evidence="3 4">
    <name type="scientific">Catellatospora citrea</name>
    <dbReference type="NCBI Taxonomy" id="53366"/>
    <lineage>
        <taxon>Bacteria</taxon>
        <taxon>Bacillati</taxon>
        <taxon>Actinomycetota</taxon>
        <taxon>Actinomycetes</taxon>
        <taxon>Micromonosporales</taxon>
        <taxon>Micromonosporaceae</taxon>
        <taxon>Catellatospora</taxon>
    </lineage>
</organism>
<dbReference type="NCBIfam" id="NF033632">
    <property type="entry name" value="SLATT_4"/>
    <property type="match status" value="1"/>
</dbReference>
<proteinExistence type="predicted"/>
<keyword evidence="4" id="KW-1185">Reference proteome</keyword>
<sequence>MADVVNTADEQVWRDNAEEEIRQLVDDMLYTEKTHLSAAERLQYVHRALGLSATISASASAATIVGDLVAWVPGTLALIAAISSAVLTFVKPEQLSEQHLSAGRQLNALRVQARQLLSLDLPRLPFKDVRRAIADIATKKATVDTAAPATNGKNFKIASQRIKSGVYVRD</sequence>
<reference evidence="3 4" key="1">
    <citation type="submission" date="2021-01" db="EMBL/GenBank/DDBJ databases">
        <title>Whole genome shotgun sequence of Catellatospora citrea NBRC 14495.</title>
        <authorList>
            <person name="Komaki H."/>
            <person name="Tamura T."/>
        </authorList>
    </citation>
    <scope>NUCLEOTIDE SEQUENCE [LARGE SCALE GENOMIC DNA]</scope>
    <source>
        <strain evidence="3 4">NBRC 14495</strain>
    </source>
</reference>
<keyword evidence="1" id="KW-0472">Membrane</keyword>